<accession>A0A914Y237</accession>
<dbReference type="AlphaFoldDB" id="A0A914Y237"/>
<keyword evidence="1" id="KW-1185">Reference proteome</keyword>
<proteinExistence type="predicted"/>
<evidence type="ECO:0000313" key="1">
    <source>
        <dbReference type="Proteomes" id="UP000887577"/>
    </source>
</evidence>
<name>A0A914Y237_9BILA</name>
<reference evidence="2" key="1">
    <citation type="submission" date="2022-11" db="UniProtKB">
        <authorList>
            <consortium name="WormBaseParasite"/>
        </authorList>
    </citation>
    <scope>IDENTIFICATION</scope>
</reference>
<protein>
    <submittedName>
        <fullName evidence="2">Uncharacterized protein</fullName>
    </submittedName>
</protein>
<evidence type="ECO:0000313" key="2">
    <source>
        <dbReference type="WBParaSite" id="PSU_v2.g11871.t1"/>
    </source>
</evidence>
<dbReference type="WBParaSite" id="PSU_v2.g11871.t1">
    <property type="protein sequence ID" value="PSU_v2.g11871.t1"/>
    <property type="gene ID" value="PSU_v2.g11871"/>
</dbReference>
<organism evidence="1 2">
    <name type="scientific">Panagrolaimus superbus</name>
    <dbReference type="NCBI Taxonomy" id="310955"/>
    <lineage>
        <taxon>Eukaryota</taxon>
        <taxon>Metazoa</taxon>
        <taxon>Ecdysozoa</taxon>
        <taxon>Nematoda</taxon>
        <taxon>Chromadorea</taxon>
        <taxon>Rhabditida</taxon>
        <taxon>Tylenchina</taxon>
        <taxon>Panagrolaimomorpha</taxon>
        <taxon>Panagrolaimoidea</taxon>
        <taxon>Panagrolaimidae</taxon>
        <taxon>Panagrolaimus</taxon>
    </lineage>
</organism>
<dbReference type="Proteomes" id="UP000887577">
    <property type="component" value="Unplaced"/>
</dbReference>
<sequence>MHENTKICLNQNRRYHSKCCIDIDLNKLTNKIWVKNQLILNQKNISTFSLIFPKLFRWNIIQLNALGTEIMFDDFKSCASFLTHTDFWRSRIINNDGSVVMLNKILEITPNIKNFEFSFYNDFSMINASTMKNICKLKNLQNLESFILIDIPEVVNVEDLSTFIKNHRNTKIEFHYIYRVSEAYKIQLEALIDSKN</sequence>